<dbReference type="SUPFAM" id="SSF52540">
    <property type="entry name" value="P-loop containing nucleoside triphosphate hydrolases"/>
    <property type="match status" value="2"/>
</dbReference>
<feature type="coiled-coil region" evidence="14">
    <location>
        <begin position="272"/>
        <end position="299"/>
    </location>
</feature>
<dbReference type="RefSeq" id="WP_093839125.1">
    <property type="nucleotide sequence ID" value="NZ_FOLM01000006.1"/>
</dbReference>
<evidence type="ECO:0000256" key="15">
    <source>
        <dbReference type="SAM" id="MobiDB-lite"/>
    </source>
</evidence>
<comment type="domain">
    <text evidence="12">The beta-hairpin motif is involved in DNA binding.</text>
</comment>
<dbReference type="InterPro" id="IPR001943">
    <property type="entry name" value="UVR_dom"/>
</dbReference>
<dbReference type="HAMAP" id="MF_00204">
    <property type="entry name" value="UvrB"/>
    <property type="match status" value="1"/>
</dbReference>
<evidence type="ECO:0000256" key="14">
    <source>
        <dbReference type="SAM" id="Coils"/>
    </source>
</evidence>
<evidence type="ECO:0000259" key="17">
    <source>
        <dbReference type="PROSITE" id="PS51192"/>
    </source>
</evidence>
<dbReference type="EMBL" id="FOLM01000006">
    <property type="protein sequence ID" value="SFC81882.1"/>
    <property type="molecule type" value="Genomic_DNA"/>
</dbReference>
<dbReference type="SUPFAM" id="SSF46600">
    <property type="entry name" value="C-terminal UvrC-binding domain of UvrB"/>
    <property type="match status" value="1"/>
</dbReference>
<dbReference type="PANTHER" id="PTHR24029">
    <property type="entry name" value="UVRABC SYSTEM PROTEIN B"/>
    <property type="match status" value="1"/>
</dbReference>
<keyword evidence="3 12" id="KW-0963">Cytoplasm</keyword>
<feature type="short sequence motif" description="Beta-hairpin" evidence="12">
    <location>
        <begin position="101"/>
        <end position="124"/>
    </location>
</feature>
<dbReference type="PROSITE" id="PS51192">
    <property type="entry name" value="HELICASE_ATP_BIND_1"/>
    <property type="match status" value="1"/>
</dbReference>
<dbReference type="Pfam" id="PF00271">
    <property type="entry name" value="Helicase_C"/>
    <property type="match status" value="1"/>
</dbReference>
<dbReference type="PROSITE" id="PS51194">
    <property type="entry name" value="HELICASE_CTER"/>
    <property type="match status" value="1"/>
</dbReference>
<dbReference type="Gene3D" id="3.40.50.300">
    <property type="entry name" value="P-loop containing nucleotide triphosphate hydrolases"/>
    <property type="match status" value="3"/>
</dbReference>
<dbReference type="InterPro" id="IPR006935">
    <property type="entry name" value="Helicase/UvrB_N"/>
</dbReference>
<evidence type="ECO:0000259" key="18">
    <source>
        <dbReference type="PROSITE" id="PS51194"/>
    </source>
</evidence>
<dbReference type="GO" id="GO:0005737">
    <property type="term" value="C:cytoplasm"/>
    <property type="evidence" value="ECO:0007669"/>
    <property type="project" value="UniProtKB-SubCell"/>
</dbReference>
<dbReference type="InterPro" id="IPR024759">
    <property type="entry name" value="UvrB_YAD/RRR_dom"/>
</dbReference>
<evidence type="ECO:0000256" key="9">
    <source>
        <dbReference type="ARBA" id="ARBA00023204"/>
    </source>
</evidence>
<gene>
    <name evidence="12" type="primary">uvrB</name>
    <name evidence="19" type="ORF">SAMN05421773_106154</name>
</gene>
<dbReference type="Gene3D" id="4.10.860.10">
    <property type="entry name" value="UVR domain"/>
    <property type="match status" value="1"/>
</dbReference>
<evidence type="ECO:0000256" key="6">
    <source>
        <dbReference type="ARBA" id="ARBA00022769"/>
    </source>
</evidence>
<comment type="subunit">
    <text evidence="10 12 13">Forms a heterotetramer with UvrA during the search for lesions. Interacts with UvrC in an incision complex.</text>
</comment>
<evidence type="ECO:0000256" key="1">
    <source>
        <dbReference type="ARBA" id="ARBA00004496"/>
    </source>
</evidence>
<dbReference type="SMART" id="SM00490">
    <property type="entry name" value="HELICc"/>
    <property type="match status" value="1"/>
</dbReference>
<keyword evidence="14" id="KW-0175">Coiled coil</keyword>
<dbReference type="Pfam" id="PF17757">
    <property type="entry name" value="UvrB_inter"/>
    <property type="match status" value="1"/>
</dbReference>
<reference evidence="19 20" key="1">
    <citation type="submission" date="2016-10" db="EMBL/GenBank/DDBJ databases">
        <authorList>
            <person name="de Groot N.N."/>
        </authorList>
    </citation>
    <scope>NUCLEOTIDE SEQUENCE [LARGE SCALE GENOMIC DNA]</scope>
    <source>
        <strain evidence="19 20">CGMCC 4.5739</strain>
    </source>
</reference>
<dbReference type="Pfam" id="PF04851">
    <property type="entry name" value="ResIII"/>
    <property type="match status" value="1"/>
</dbReference>
<dbReference type="CDD" id="cd18790">
    <property type="entry name" value="SF2_C_UvrB"/>
    <property type="match status" value="1"/>
</dbReference>
<dbReference type="InterPro" id="IPR027417">
    <property type="entry name" value="P-loop_NTPase"/>
</dbReference>
<evidence type="ECO:0000256" key="7">
    <source>
        <dbReference type="ARBA" id="ARBA00022840"/>
    </source>
</evidence>
<dbReference type="GO" id="GO:0005524">
    <property type="term" value="F:ATP binding"/>
    <property type="evidence" value="ECO:0007669"/>
    <property type="project" value="UniProtKB-UniRule"/>
</dbReference>
<feature type="domain" description="Helicase C-terminal" evidence="18">
    <location>
        <begin position="438"/>
        <end position="591"/>
    </location>
</feature>
<dbReference type="CDD" id="cd17916">
    <property type="entry name" value="DEXHc_UvrB"/>
    <property type="match status" value="1"/>
</dbReference>
<dbReference type="InterPro" id="IPR004807">
    <property type="entry name" value="UvrB"/>
</dbReference>
<dbReference type="NCBIfam" id="TIGR00631">
    <property type="entry name" value="uvrb"/>
    <property type="match status" value="1"/>
</dbReference>
<proteinExistence type="inferred from homology"/>
<evidence type="ECO:0000313" key="19">
    <source>
        <dbReference type="EMBL" id="SFC81882.1"/>
    </source>
</evidence>
<comment type="subcellular location">
    <subcellularLocation>
        <location evidence="1 12 13">Cytoplasm</location>
    </subcellularLocation>
</comment>
<dbReference type="InterPro" id="IPR036876">
    <property type="entry name" value="UVR_dom_sf"/>
</dbReference>
<keyword evidence="4 12" id="KW-0547">Nucleotide-binding</keyword>
<dbReference type="STRING" id="910347.SAMN05421773_106154"/>
<dbReference type="InterPro" id="IPR001650">
    <property type="entry name" value="Helicase_C-like"/>
</dbReference>
<dbReference type="PROSITE" id="PS50151">
    <property type="entry name" value="UVR"/>
    <property type="match status" value="1"/>
</dbReference>
<keyword evidence="12 13" id="KW-0742">SOS response</keyword>
<accession>A0A1I1MAP4</accession>
<feature type="domain" description="UVR" evidence="16">
    <location>
        <begin position="667"/>
        <end position="702"/>
    </location>
</feature>
<dbReference type="NCBIfam" id="NF003673">
    <property type="entry name" value="PRK05298.1"/>
    <property type="match status" value="1"/>
</dbReference>
<dbReference type="OrthoDB" id="9806651at2"/>
<dbReference type="PANTHER" id="PTHR24029:SF0">
    <property type="entry name" value="UVRABC SYSTEM PROTEIN B"/>
    <property type="match status" value="1"/>
</dbReference>
<evidence type="ECO:0000256" key="13">
    <source>
        <dbReference type="RuleBase" id="RU003587"/>
    </source>
</evidence>
<keyword evidence="8 12" id="KW-0267">Excision nuclease</keyword>
<keyword evidence="9 12" id="KW-0234">DNA repair</keyword>
<dbReference type="InterPro" id="IPR041471">
    <property type="entry name" value="UvrB_inter"/>
</dbReference>
<evidence type="ECO:0000256" key="8">
    <source>
        <dbReference type="ARBA" id="ARBA00022881"/>
    </source>
</evidence>
<protein>
    <recommendedName>
        <fullName evidence="11 12">UvrABC system protein B</fullName>
        <shortName evidence="12">Protein UvrB</shortName>
    </recommendedName>
    <alternativeName>
        <fullName evidence="12">Excinuclease ABC subunit B</fullName>
    </alternativeName>
</protein>
<keyword evidence="20" id="KW-1185">Reference proteome</keyword>
<sequence>MRPVSEIERTVAPFEVVSPYRPSGDQPAAIEELERRIGGGEKDVVLLGATGTGKSATTAWMIERLQRPTLVMAPNKTLAAQLANEFRELLPHNAVEYFVSYYDYYQPEAYVPQTDTYIEKDSSINEEVERLRHSATNSLLTRRDVVVVASVSCIYGLGTPQEYVDRMVPLRVGQETDRDLLLRRFVDIQYTRNDASFTRGTFRVRGDTIEIFPVYEELAVRIEMFGDEIEALSTLHPVTGEVISSDEQLYVFPASHYVAGPERMERAIGGIEAELAGRLAELEQQGKLLEAQRLRMRTTYDIEMMRQIGTCSGIENYSLHVDGRETGSPPHTLLDYFPEDFLLVIDESHVTVPQIGAMYEGDASRKRTLVEHGFRLPSAMDNRPLKWEEFQERIGQAVYLSATPGAYELSRSDGVVEQIIRPTGLVDPEVVVKPTEGQIDDLVHEIRLRTEREERVLVTTLTKKMAEDLTEYFTELGIAVRYLHSDIDTLRRVELLRELRAGEFDVLVGINLLREGLDLPEVSLVAILDADKEGFLRSGTSLIQTIGRAARNVSGQVHMYADKITPAMAKAIEETNRRRAKQIAYNEERGIDPQPLRKKINDIVSSIAREEVDTEELLTTGYRHPGGGRAGKNGQPGRAPVPALGRRAERRNGAGAAPTDRPATELAQTIEELTERMRAAAAELQFEVAARLRDEVTELKKELRHMREAGLQ</sequence>
<feature type="domain" description="Helicase ATP-binding" evidence="17">
    <location>
        <begin position="35"/>
        <end position="182"/>
    </location>
</feature>
<keyword evidence="5 12" id="KW-0227">DNA damage</keyword>
<dbReference type="Pfam" id="PF02151">
    <property type="entry name" value="UVR"/>
    <property type="match status" value="1"/>
</dbReference>
<evidence type="ECO:0000256" key="2">
    <source>
        <dbReference type="ARBA" id="ARBA00008533"/>
    </source>
</evidence>
<keyword evidence="7 12" id="KW-0067">ATP-binding</keyword>
<dbReference type="GO" id="GO:0009380">
    <property type="term" value="C:excinuclease repair complex"/>
    <property type="evidence" value="ECO:0007669"/>
    <property type="project" value="InterPro"/>
</dbReference>
<dbReference type="SMART" id="SM00487">
    <property type="entry name" value="DEXDc"/>
    <property type="match status" value="1"/>
</dbReference>
<name>A0A1I1MAP4_9ACTN</name>
<dbReference type="GO" id="GO:0006289">
    <property type="term" value="P:nucleotide-excision repair"/>
    <property type="evidence" value="ECO:0007669"/>
    <property type="project" value="UniProtKB-UniRule"/>
</dbReference>
<comment type="similarity">
    <text evidence="2 12 13">Belongs to the UvrB family.</text>
</comment>
<dbReference type="GO" id="GO:0009381">
    <property type="term" value="F:excinuclease ABC activity"/>
    <property type="evidence" value="ECO:0007669"/>
    <property type="project" value="UniProtKB-UniRule"/>
</dbReference>
<evidence type="ECO:0000259" key="16">
    <source>
        <dbReference type="PROSITE" id="PS50151"/>
    </source>
</evidence>
<dbReference type="InterPro" id="IPR014001">
    <property type="entry name" value="Helicase_ATP-bd"/>
</dbReference>
<keyword evidence="6 12" id="KW-0228">DNA excision</keyword>
<evidence type="ECO:0000256" key="12">
    <source>
        <dbReference type="HAMAP-Rule" id="MF_00204"/>
    </source>
</evidence>
<dbReference type="GO" id="GO:0003677">
    <property type="term" value="F:DNA binding"/>
    <property type="evidence" value="ECO:0007669"/>
    <property type="project" value="UniProtKB-UniRule"/>
</dbReference>
<evidence type="ECO:0000256" key="3">
    <source>
        <dbReference type="ARBA" id="ARBA00022490"/>
    </source>
</evidence>
<organism evidence="19 20">
    <name type="scientific">Streptomyces aidingensis</name>
    <dbReference type="NCBI Taxonomy" id="910347"/>
    <lineage>
        <taxon>Bacteria</taxon>
        <taxon>Bacillati</taxon>
        <taxon>Actinomycetota</taxon>
        <taxon>Actinomycetes</taxon>
        <taxon>Kitasatosporales</taxon>
        <taxon>Streptomycetaceae</taxon>
        <taxon>Streptomyces</taxon>
    </lineage>
</organism>
<comment type="function">
    <text evidence="12">The UvrABC repair system catalyzes the recognition and processing of DNA lesions. A damage recognition complex composed of 2 UvrA and 2 UvrB subunits scans DNA for abnormalities. Upon binding of the UvrA(2)B(2) complex to a putative damaged site, the DNA wraps around one UvrB monomer. DNA wrap is dependent on ATP binding by UvrB and probably causes local melting of the DNA helix, facilitating insertion of UvrB beta-hairpin between the DNA strands. Then UvrB probes one DNA strand for the presence of a lesion. If a lesion is found the UvrA subunits dissociate and the UvrB-DNA preincision complex is formed. This complex is subsequently bound by UvrC and the second UvrB is released. If no lesion is found, the DNA wraps around the other UvrB subunit that will check the other stand for damage.</text>
</comment>
<dbReference type="GO" id="GO:0009432">
    <property type="term" value="P:SOS response"/>
    <property type="evidence" value="ECO:0007669"/>
    <property type="project" value="UniProtKB-UniRule"/>
</dbReference>
<dbReference type="GO" id="GO:0016887">
    <property type="term" value="F:ATP hydrolysis activity"/>
    <property type="evidence" value="ECO:0007669"/>
    <property type="project" value="InterPro"/>
</dbReference>
<feature type="binding site" evidence="12">
    <location>
        <begin position="48"/>
        <end position="55"/>
    </location>
    <ligand>
        <name>ATP</name>
        <dbReference type="ChEBI" id="CHEBI:30616"/>
    </ligand>
</feature>
<dbReference type="Pfam" id="PF12344">
    <property type="entry name" value="UvrB"/>
    <property type="match status" value="1"/>
</dbReference>
<dbReference type="AlphaFoldDB" id="A0A1I1MAP4"/>
<evidence type="ECO:0000256" key="10">
    <source>
        <dbReference type="ARBA" id="ARBA00026033"/>
    </source>
</evidence>
<evidence type="ECO:0000256" key="5">
    <source>
        <dbReference type="ARBA" id="ARBA00022763"/>
    </source>
</evidence>
<dbReference type="Proteomes" id="UP000199207">
    <property type="component" value="Unassembled WGS sequence"/>
</dbReference>
<evidence type="ECO:0000313" key="20">
    <source>
        <dbReference type="Proteomes" id="UP000199207"/>
    </source>
</evidence>
<evidence type="ECO:0000256" key="4">
    <source>
        <dbReference type="ARBA" id="ARBA00022741"/>
    </source>
</evidence>
<feature type="region of interest" description="Disordered" evidence="15">
    <location>
        <begin position="615"/>
        <end position="664"/>
    </location>
</feature>
<evidence type="ECO:0000256" key="11">
    <source>
        <dbReference type="ARBA" id="ARBA00029504"/>
    </source>
</evidence>